<dbReference type="GO" id="GO:0006629">
    <property type="term" value="P:lipid metabolic process"/>
    <property type="evidence" value="ECO:0007669"/>
    <property type="project" value="InterPro"/>
</dbReference>
<name>A0A9Q0K5E9_9MAGN</name>
<evidence type="ECO:0000256" key="1">
    <source>
        <dbReference type="SAM" id="MobiDB-lite"/>
    </source>
</evidence>
<dbReference type="Proteomes" id="UP001141806">
    <property type="component" value="Unassembled WGS sequence"/>
</dbReference>
<dbReference type="PANTHER" id="PTHR13593:SF89">
    <property type="entry name" value="PLC-LIKE PHOSPHODIESTERASES SUPERFAMILY PROTEIN"/>
    <property type="match status" value="1"/>
</dbReference>
<dbReference type="OrthoDB" id="7984201at2759"/>
<dbReference type="GO" id="GO:0008081">
    <property type="term" value="F:phosphoric diester hydrolase activity"/>
    <property type="evidence" value="ECO:0007669"/>
    <property type="project" value="InterPro"/>
</dbReference>
<dbReference type="SUPFAM" id="SSF51695">
    <property type="entry name" value="PLC-like phosphodiesterases"/>
    <property type="match status" value="1"/>
</dbReference>
<gene>
    <name evidence="2" type="ORF">NE237_022584</name>
</gene>
<dbReference type="Pfam" id="PF26178">
    <property type="entry name" value="PI-PLC_cat"/>
    <property type="match status" value="1"/>
</dbReference>
<dbReference type="CDD" id="cd08588">
    <property type="entry name" value="PI-PLCc_At5g67130_like"/>
    <property type="match status" value="1"/>
</dbReference>
<dbReference type="InterPro" id="IPR051057">
    <property type="entry name" value="PI-PLC_domain"/>
</dbReference>
<dbReference type="PROSITE" id="PS50007">
    <property type="entry name" value="PIPLC_X_DOMAIN"/>
    <property type="match status" value="1"/>
</dbReference>
<dbReference type="Gene3D" id="3.20.20.190">
    <property type="entry name" value="Phosphatidylinositol (PI) phosphodiesterase"/>
    <property type="match status" value="1"/>
</dbReference>
<protein>
    <submittedName>
        <fullName evidence="2">Uncharacterized protein</fullName>
    </submittedName>
</protein>
<keyword evidence="3" id="KW-1185">Reference proteome</keyword>
<organism evidence="2 3">
    <name type="scientific">Protea cynaroides</name>
    <dbReference type="NCBI Taxonomy" id="273540"/>
    <lineage>
        <taxon>Eukaryota</taxon>
        <taxon>Viridiplantae</taxon>
        <taxon>Streptophyta</taxon>
        <taxon>Embryophyta</taxon>
        <taxon>Tracheophyta</taxon>
        <taxon>Spermatophyta</taxon>
        <taxon>Magnoliopsida</taxon>
        <taxon>Proteales</taxon>
        <taxon>Proteaceae</taxon>
        <taxon>Protea</taxon>
    </lineage>
</organism>
<feature type="region of interest" description="Disordered" evidence="1">
    <location>
        <begin position="457"/>
        <end position="485"/>
    </location>
</feature>
<accession>A0A9Q0K5E9</accession>
<evidence type="ECO:0000313" key="2">
    <source>
        <dbReference type="EMBL" id="KAJ4962645.1"/>
    </source>
</evidence>
<comment type="caution">
    <text evidence="2">The sequence shown here is derived from an EMBL/GenBank/DDBJ whole genome shotgun (WGS) entry which is preliminary data.</text>
</comment>
<dbReference type="AlphaFoldDB" id="A0A9Q0K5E9"/>
<proteinExistence type="predicted"/>
<reference evidence="2" key="1">
    <citation type="journal article" date="2023" name="Plant J.">
        <title>The genome of the king protea, Protea cynaroides.</title>
        <authorList>
            <person name="Chang J."/>
            <person name="Duong T.A."/>
            <person name="Schoeman C."/>
            <person name="Ma X."/>
            <person name="Roodt D."/>
            <person name="Barker N."/>
            <person name="Li Z."/>
            <person name="Van de Peer Y."/>
            <person name="Mizrachi E."/>
        </authorList>
    </citation>
    <scope>NUCLEOTIDE SEQUENCE</scope>
    <source>
        <tissue evidence="2">Young leaves</tissue>
    </source>
</reference>
<dbReference type="InterPro" id="IPR017946">
    <property type="entry name" value="PLC-like_Pdiesterase_TIM-brl"/>
</dbReference>
<sequence length="512" mass="56023">MPQFRFISLFPTADAGRSQAVNYLGSLDSRLTSSSVYRRRAFPSCAGKTSGLVSSFLFHLCEWQPEKNPKATFFFLLPLSLYREGWHKKRRKKIEMKISASFSNLSIAAIWIAVCLIPCSSALEVGQTCSTNQSCGANALCQSCAANGNSQTRCTQIQPVIPTTKVNGLPFNRYSWLTTHNSYALLGANSMTGTSILSPENQEDSITSQLNNGVRGLMLDMYDFENDIWLCHSFAGKCYNYTAFQPAINVLREIQAFLVTNTSEIVTIFIEDYTAPGGLTKIFNDSGLKDFWFPVSRMPKNGGDWPTVDDMVKQNQRLLVFTSKPAKEAAEGIAYEWNYVVENQYGNSGMIAGSCPNRAESSPMNTTTKSLVLQNYFPDDPILSEACKDNSAALMNMTDTCYKAAGNRWANFIAVDFYQRSDGGGASEAVDVASGHLACGCTDIAYCKANATNGTCEVPAPESSPTPTTPTSTEPATPQGNTSVASLERRPLQLRWLVGAVSATVLSTLFWL</sequence>
<dbReference type="PANTHER" id="PTHR13593">
    <property type="match status" value="1"/>
</dbReference>
<evidence type="ECO:0000313" key="3">
    <source>
        <dbReference type="Proteomes" id="UP001141806"/>
    </source>
</evidence>
<feature type="compositionally biased region" description="Low complexity" evidence="1">
    <location>
        <begin position="469"/>
        <end position="478"/>
    </location>
</feature>
<dbReference type="EMBL" id="JAMYWD010000008">
    <property type="protein sequence ID" value="KAJ4962645.1"/>
    <property type="molecule type" value="Genomic_DNA"/>
</dbReference>